<dbReference type="PANTHER" id="PTHR46060">
    <property type="entry name" value="MARINER MOS1 TRANSPOSASE-LIKE PROTEIN"/>
    <property type="match status" value="1"/>
</dbReference>
<dbReference type="InterPro" id="IPR001888">
    <property type="entry name" value="Transposase_1"/>
</dbReference>
<reference evidence="1" key="1">
    <citation type="journal article" date="2007" name="Gene">
        <title>Molecular characterization and phylogenetic position of a new mariner-like element in the coastal crab, Pachygrapsus marmoratus.</title>
        <authorList>
            <person name="Bui Q.T."/>
            <person name="Delauriere L."/>
            <person name="Casse N."/>
            <person name="Nicolas V."/>
            <person name="Laulier M."/>
            <person name="Chenais B."/>
        </authorList>
    </citation>
    <scope>NUCLEOTIDE SEQUENCE</scope>
</reference>
<dbReference type="PANTHER" id="PTHR46060:SF1">
    <property type="entry name" value="MARINER MOS1 TRANSPOSASE-LIKE PROTEIN"/>
    <property type="match status" value="1"/>
</dbReference>
<dbReference type="AlphaFoldDB" id="A6GV69"/>
<evidence type="ECO:0000313" key="1">
    <source>
        <dbReference type="EMBL" id="CAJ76983.1"/>
    </source>
</evidence>
<dbReference type="InterPro" id="IPR052709">
    <property type="entry name" value="Transposase-MT_Hybrid"/>
</dbReference>
<dbReference type="EMBL" id="AM231069">
    <property type="protein sequence ID" value="CAJ76983.1"/>
    <property type="molecule type" value="Genomic_DNA"/>
</dbReference>
<gene>
    <name evidence="1" type="primary">tnp</name>
</gene>
<name>A6GV69_PACMR</name>
<organism evidence="1">
    <name type="scientific">Pachygrapsus marmoratus</name>
    <name type="common">Marbled rock crab</name>
    <name type="synonym">Cancer marmoratus</name>
    <dbReference type="NCBI Taxonomy" id="135190"/>
    <lineage>
        <taxon>Eukaryota</taxon>
        <taxon>Metazoa</taxon>
        <taxon>Ecdysozoa</taxon>
        <taxon>Arthropoda</taxon>
        <taxon>Crustacea</taxon>
        <taxon>Multicrustacea</taxon>
        <taxon>Malacostraca</taxon>
        <taxon>Eumalacostraca</taxon>
        <taxon>Eucarida</taxon>
        <taxon>Decapoda</taxon>
        <taxon>Pleocyemata</taxon>
        <taxon>Brachyura</taxon>
        <taxon>Eubrachyura</taxon>
        <taxon>Grapsoidea</taxon>
        <taxon>Grapsidae</taxon>
        <taxon>Pachygrapsus</taxon>
    </lineage>
</organism>
<dbReference type="Gene3D" id="3.30.420.10">
    <property type="entry name" value="Ribonuclease H-like superfamily/Ribonuclease H"/>
    <property type="match status" value="1"/>
</dbReference>
<proteinExistence type="predicted"/>
<protein>
    <submittedName>
        <fullName evidence="1">Transposase</fullName>
    </submittedName>
</protein>
<sequence length="353" mass="41041">MDFSKEGCRFYTFTRWKLGNKATEIRGELLQVFPESTPSLETVSRWIRAFAAGKTQLEDDHRSGRPRTSVTEATTVRARAIIDKDPTVTLRFLSLELGVSYWSAHDIVREQLGLRKKCARWIPHLLTEEQKSERVRICRLWLAEFEPNGPKRFSDVATGDECWISFFTTRDKQSNMVWLSDEEPRPQILKEGFRSRKRLFTIFFNSQGPMCVDVMPQQSTITAQYYTDQVLPQVLEHQAKSAPTRRRSRLLLHHDNASPHKARLTVQFLEQQGITLLPHPPYSPDLAPCDFWLFPKIKGAIAGKQFHRIQDLARTVNSELRGIPASEYRDCFMKWRKRMERCIEAGGEYFEGM</sequence>
<dbReference type="Pfam" id="PF01359">
    <property type="entry name" value="Transposase_1"/>
    <property type="match status" value="1"/>
</dbReference>
<dbReference type="InterPro" id="IPR036397">
    <property type="entry name" value="RNaseH_sf"/>
</dbReference>
<accession>A6GV69</accession>
<dbReference type="GO" id="GO:0003676">
    <property type="term" value="F:nucleic acid binding"/>
    <property type="evidence" value="ECO:0007669"/>
    <property type="project" value="InterPro"/>
</dbReference>